<dbReference type="EMBL" id="VDEM01000001">
    <property type="protein sequence ID" value="KAF0826065.1"/>
    <property type="molecule type" value="Genomic_DNA"/>
</dbReference>
<proteinExistence type="predicted"/>
<keyword evidence="1" id="KW-0472">Membrane</keyword>
<organism evidence="2 3">
    <name type="scientific">Cytobacillus firmus</name>
    <name type="common">Bacillus firmus</name>
    <dbReference type="NCBI Taxonomy" id="1399"/>
    <lineage>
        <taxon>Bacteria</taxon>
        <taxon>Bacillati</taxon>
        <taxon>Bacillota</taxon>
        <taxon>Bacilli</taxon>
        <taxon>Bacillales</taxon>
        <taxon>Bacillaceae</taxon>
        <taxon>Cytobacillus</taxon>
    </lineage>
</organism>
<sequence length="39" mass="4657">MFFKSRRMNKGEMIMDWSVFFVIASLLLMAYFVYLAIAD</sequence>
<gene>
    <name evidence="2" type="ORF">KIS1582_0204</name>
</gene>
<feature type="transmembrane region" description="Helical" evidence="1">
    <location>
        <begin position="14"/>
        <end position="37"/>
    </location>
</feature>
<evidence type="ECO:0000256" key="1">
    <source>
        <dbReference type="SAM" id="Phobius"/>
    </source>
</evidence>
<comment type="caution">
    <text evidence="2">The sequence shown here is derived from an EMBL/GenBank/DDBJ whole genome shotgun (WGS) entry which is preliminary data.</text>
</comment>
<keyword evidence="1" id="KW-0812">Transmembrane</keyword>
<name>A0A800NGL0_CYTFI</name>
<accession>A0A800NGL0</accession>
<reference evidence="2 3" key="1">
    <citation type="journal article" date="2020" name="G3 (Bethesda)">
        <title>Whole Genome Sequencing and Comparative Genomics of Two Nematicidal Bacillus Strains Reveals a Wide Range of Possible Virulence Factors.</title>
        <authorList>
            <person name="Susic N."/>
            <person name="Janezic S."/>
            <person name="Rupnik M."/>
            <person name="Geric Stare B."/>
        </authorList>
    </citation>
    <scope>NUCLEOTIDE SEQUENCE [LARGE SCALE GENOMIC DNA]</scope>
    <source>
        <strain evidence="2 3">I-1582</strain>
    </source>
</reference>
<protein>
    <submittedName>
        <fullName evidence="2">Uncharacterized protein</fullName>
    </submittedName>
</protein>
<keyword evidence="1" id="KW-1133">Transmembrane helix</keyword>
<dbReference type="AlphaFoldDB" id="A0A800NGL0"/>
<evidence type="ECO:0000313" key="2">
    <source>
        <dbReference type="EMBL" id="KAF0826065.1"/>
    </source>
</evidence>
<evidence type="ECO:0000313" key="3">
    <source>
        <dbReference type="Proteomes" id="UP000465778"/>
    </source>
</evidence>
<dbReference type="Proteomes" id="UP000465778">
    <property type="component" value="Unassembled WGS sequence"/>
</dbReference>